<evidence type="ECO:0000313" key="4">
    <source>
        <dbReference type="Proteomes" id="UP000266177"/>
    </source>
</evidence>
<sequence>MSNFSQGDLSESTKQAGAFVGNKIKRELSKGFKRLVKKALVKAAKIIAKLLAQLMTKLLAVAMSFLGVTGFVVLVAVIIVGGGIIYLSSIFGWLDADSPVSSEELAARYKAVHEQTSELEEYRTPQIILQAIDNVRIVKEDKDTYEIDPEDIGPLLSADIEYIHLEDVKVTTTTTTSQGTISATQSSSSTTTDRTKKKVVAKSHTWNAIYTYSYHEKVTSGSSTSTDSDGVQTTVSWTNTEWVADPQKIEYDYSKFDAAMDKYRFLHADRELVVEIISANGNGGSTGIEGYALFNEDFDTPYIPGPGDFPNALPSEDGSFIWPTVAKIITSGYEYRVDPITGAAKVFHKGIDIADGKCKKQDCPNYAAAEGKVIAAGDANDGYGWKVKIEHPNGLVTLYGHMKAKSLKVKKGDQVEQGEVIGIMGTTGNSTGVHLHFEVRRDNKPLNPMPFLAGASK</sequence>
<dbReference type="PANTHER" id="PTHR21666">
    <property type="entry name" value="PEPTIDASE-RELATED"/>
    <property type="match status" value="1"/>
</dbReference>
<dbReference type="InterPro" id="IPR016047">
    <property type="entry name" value="M23ase_b-sheet_dom"/>
</dbReference>
<dbReference type="OrthoDB" id="9805799at2"/>
<evidence type="ECO:0000256" key="1">
    <source>
        <dbReference type="SAM" id="Phobius"/>
    </source>
</evidence>
<keyword evidence="1" id="KW-1133">Transmembrane helix</keyword>
<dbReference type="InterPro" id="IPR050570">
    <property type="entry name" value="Cell_wall_metabolism_enzyme"/>
</dbReference>
<dbReference type="CDD" id="cd12797">
    <property type="entry name" value="M23_peptidase"/>
    <property type="match status" value="1"/>
</dbReference>
<dbReference type="Gene3D" id="2.70.70.10">
    <property type="entry name" value="Glucose Permease (Domain IIA)"/>
    <property type="match status" value="1"/>
</dbReference>
<dbReference type="InterPro" id="IPR011055">
    <property type="entry name" value="Dup_hybrid_motif"/>
</dbReference>
<dbReference type="EMBL" id="QYZD01000025">
    <property type="protein sequence ID" value="RJG21321.1"/>
    <property type="molecule type" value="Genomic_DNA"/>
</dbReference>
<keyword evidence="1" id="KW-0472">Membrane</keyword>
<dbReference type="Pfam" id="PF01551">
    <property type="entry name" value="Peptidase_M23"/>
    <property type="match status" value="1"/>
</dbReference>
<dbReference type="Proteomes" id="UP000266177">
    <property type="component" value="Unassembled WGS sequence"/>
</dbReference>
<gene>
    <name evidence="3" type="ORF">DQX05_21705</name>
</gene>
<comment type="caution">
    <text evidence="3">The sequence shown here is derived from an EMBL/GenBank/DDBJ whole genome shotgun (WGS) entry which is preliminary data.</text>
</comment>
<dbReference type="SUPFAM" id="SSF51261">
    <property type="entry name" value="Duplicated hybrid motif"/>
    <property type="match status" value="1"/>
</dbReference>
<evidence type="ECO:0000313" key="3">
    <source>
        <dbReference type="EMBL" id="RJG21321.1"/>
    </source>
</evidence>
<dbReference type="AlphaFoldDB" id="A0A3A3GEB8"/>
<feature type="transmembrane region" description="Helical" evidence="1">
    <location>
        <begin position="58"/>
        <end position="87"/>
    </location>
</feature>
<evidence type="ECO:0000259" key="2">
    <source>
        <dbReference type="Pfam" id="PF01551"/>
    </source>
</evidence>
<protein>
    <submittedName>
        <fullName evidence="3">M23 family metallopeptidase</fullName>
    </submittedName>
</protein>
<dbReference type="RefSeq" id="WP_119795557.1">
    <property type="nucleotide sequence ID" value="NZ_QYZD01000025.1"/>
</dbReference>
<keyword evidence="1" id="KW-0812">Transmembrane</keyword>
<dbReference type="GO" id="GO:0004222">
    <property type="term" value="F:metalloendopeptidase activity"/>
    <property type="evidence" value="ECO:0007669"/>
    <property type="project" value="TreeGrafter"/>
</dbReference>
<organism evidence="3 4">
    <name type="scientific">Paenibacillus thiaminolyticus</name>
    <name type="common">Bacillus thiaminolyticus</name>
    <dbReference type="NCBI Taxonomy" id="49283"/>
    <lineage>
        <taxon>Bacteria</taxon>
        <taxon>Bacillati</taxon>
        <taxon>Bacillota</taxon>
        <taxon>Bacilli</taxon>
        <taxon>Bacillales</taxon>
        <taxon>Paenibacillaceae</taxon>
        <taxon>Paenibacillus</taxon>
    </lineage>
</organism>
<name>A0A3A3GEB8_PANTH</name>
<dbReference type="PANTHER" id="PTHR21666:SF270">
    <property type="entry name" value="MUREIN HYDROLASE ACTIVATOR ENVC"/>
    <property type="match status" value="1"/>
</dbReference>
<reference evidence="3 4" key="1">
    <citation type="submission" date="2018-09" db="EMBL/GenBank/DDBJ databases">
        <title>Paenibacillus SK2017-BO5.</title>
        <authorList>
            <person name="Piskunova J.V."/>
            <person name="Dubiley S.A."/>
            <person name="Severinov K.V."/>
        </authorList>
    </citation>
    <scope>NUCLEOTIDE SEQUENCE [LARGE SCALE GENOMIC DNA]</scope>
    <source>
        <strain evidence="3 4">BO5</strain>
    </source>
</reference>
<feature type="domain" description="M23ase beta-sheet core" evidence="2">
    <location>
        <begin position="347"/>
        <end position="448"/>
    </location>
</feature>
<proteinExistence type="predicted"/>
<accession>A0A3A3GEB8</accession>